<reference evidence="2 3" key="1">
    <citation type="submission" date="2017-03" db="EMBL/GenBank/DDBJ databases">
        <title>An alternative strategy for trypanosome survival in the mammalian bloodstream revealed through genome and transcriptome analysis of the ubiquitous bovine parasite Trypanosoma (Megatrypanum) theileri.</title>
        <authorList>
            <person name="Kelly S."/>
            <person name="Ivens A."/>
            <person name="Mott A."/>
            <person name="O'Neill E."/>
            <person name="Emms D."/>
            <person name="Macleod O."/>
            <person name="Voorheis P."/>
            <person name="Matthews J."/>
            <person name="Matthews K."/>
            <person name="Carrington M."/>
        </authorList>
    </citation>
    <scope>NUCLEOTIDE SEQUENCE [LARGE SCALE GENOMIC DNA]</scope>
    <source>
        <strain evidence="2">Edinburgh</strain>
    </source>
</reference>
<feature type="compositionally biased region" description="Polar residues" evidence="1">
    <location>
        <begin position="35"/>
        <end position="59"/>
    </location>
</feature>
<dbReference type="VEuPathDB" id="TriTrypDB:TM35_000024590"/>
<evidence type="ECO:0000313" key="2">
    <source>
        <dbReference type="EMBL" id="ORC93133.1"/>
    </source>
</evidence>
<evidence type="ECO:0000256" key="1">
    <source>
        <dbReference type="SAM" id="MobiDB-lite"/>
    </source>
</evidence>
<dbReference type="AlphaFoldDB" id="A0A1X0P928"/>
<feature type="compositionally biased region" description="Polar residues" evidence="1">
    <location>
        <begin position="72"/>
        <end position="83"/>
    </location>
</feature>
<feature type="compositionally biased region" description="Polar residues" evidence="1">
    <location>
        <begin position="295"/>
        <end position="312"/>
    </location>
</feature>
<sequence>MGGKVAKPKFQPLQSVTSRSNSYYKQKEQQKTEQNVGSDSRNTISNGDVAPTGSSSPSLKNDDPRAPKRKSFGTTSSPHSHSGLQKEERWATVTPAAAAAMRETQIKIDSNVELISTICTDGNEVKLDTTNTSGSPKTSSRRVAFLPDKYEEPGKGNKKCSRKVSYRSSEGDIVIVKRVPQALCSAFTVAATIDENDRHSPGFGDIFDDDIEYILDDDDDSIEQIKADSKDSDDEANDSICKHFSYNDSKMATGRQSVATSGVALGDRSVGGTRTRSGTVDGGGGGRRRRSGSVEASNTLKNSNSKSRNGKTSPGRYITSAKLNQSRLIGTMSSHKWIYQWLKEVVLPEGPDIVRVV</sequence>
<organism evidence="2 3">
    <name type="scientific">Trypanosoma theileri</name>
    <dbReference type="NCBI Taxonomy" id="67003"/>
    <lineage>
        <taxon>Eukaryota</taxon>
        <taxon>Discoba</taxon>
        <taxon>Euglenozoa</taxon>
        <taxon>Kinetoplastea</taxon>
        <taxon>Metakinetoplastina</taxon>
        <taxon>Trypanosomatida</taxon>
        <taxon>Trypanosomatidae</taxon>
        <taxon>Trypanosoma</taxon>
    </lineage>
</organism>
<feature type="region of interest" description="Disordered" evidence="1">
    <location>
        <begin position="1"/>
        <end position="91"/>
    </location>
</feature>
<keyword evidence="3" id="KW-1185">Reference proteome</keyword>
<feature type="compositionally biased region" description="Polar residues" evidence="1">
    <location>
        <begin position="12"/>
        <end position="24"/>
    </location>
</feature>
<feature type="region of interest" description="Disordered" evidence="1">
    <location>
        <begin position="260"/>
        <end position="318"/>
    </location>
</feature>
<dbReference type="RefSeq" id="XP_028887199.1">
    <property type="nucleotide sequence ID" value="XM_029021777.1"/>
</dbReference>
<proteinExistence type="predicted"/>
<comment type="caution">
    <text evidence="2">The sequence shown here is derived from an EMBL/GenBank/DDBJ whole genome shotgun (WGS) entry which is preliminary data.</text>
</comment>
<dbReference type="EMBL" id="NBCO01000002">
    <property type="protein sequence ID" value="ORC93133.1"/>
    <property type="molecule type" value="Genomic_DNA"/>
</dbReference>
<evidence type="ECO:0000313" key="3">
    <source>
        <dbReference type="Proteomes" id="UP000192257"/>
    </source>
</evidence>
<dbReference type="OrthoDB" id="10566825at2759"/>
<accession>A0A1X0P928</accession>
<gene>
    <name evidence="2" type="ORF">TM35_000024590</name>
</gene>
<dbReference type="GeneID" id="39981557"/>
<feature type="compositionally biased region" description="Low complexity" evidence="1">
    <location>
        <begin position="266"/>
        <end position="279"/>
    </location>
</feature>
<name>A0A1X0P928_9TRYP</name>
<protein>
    <submittedName>
        <fullName evidence="2">Uncharacterized protein</fullName>
    </submittedName>
</protein>
<dbReference type="Proteomes" id="UP000192257">
    <property type="component" value="Unassembled WGS sequence"/>
</dbReference>